<dbReference type="Gene3D" id="3.40.50.1000">
    <property type="entry name" value="HAD superfamily/HAD-like"/>
    <property type="match status" value="1"/>
</dbReference>
<proteinExistence type="inferred from homology"/>
<feature type="site" description="Stabilizes the phosphoryl group" evidence="9">
    <location>
        <position position="51"/>
    </location>
</feature>
<feature type="binding site" evidence="10">
    <location>
        <position position="105"/>
    </location>
    <ligand>
        <name>Zn(2+)</name>
        <dbReference type="ChEBI" id="CHEBI:29105"/>
    </ligand>
</feature>
<evidence type="ECO:0000313" key="12">
    <source>
        <dbReference type="Proteomes" id="UP000027466"/>
    </source>
</evidence>
<sequence>MSDAAIFLDKDGTLLVNVPYNVDPRAMRLAPGATEALEIFAELDAPLFVISNQSGVAHGRFDISSLDAVELRLRQLVACAGATLAGVYWCPHHPIGRVAPYNRACDCRKPAPGMLLRTAREHDVALERSWFVGDILDDVEAGRRAGCRTVLIDNGNETVWQRGPMREPHAVAADLRQAAHVIKEAMLASSRRREVVR</sequence>
<evidence type="ECO:0000256" key="2">
    <source>
        <dbReference type="ARBA" id="ARBA00022490"/>
    </source>
</evidence>
<feature type="binding site" evidence="10">
    <location>
        <position position="90"/>
    </location>
    <ligand>
        <name>Zn(2+)</name>
        <dbReference type="ChEBI" id="CHEBI:29105"/>
    </ligand>
</feature>
<comment type="caution">
    <text evidence="11">The sequence shown here is derived from an EMBL/GenBank/DDBJ whole genome shotgun (WGS) entry which is preliminary data.</text>
</comment>
<evidence type="ECO:0000256" key="6">
    <source>
        <dbReference type="ARBA" id="ARBA00031828"/>
    </source>
</evidence>
<keyword evidence="5 7" id="KW-0119">Carbohydrate metabolism</keyword>
<accession>A0A069PER5</accession>
<comment type="similarity">
    <text evidence="7">Belongs to the gmhB family.</text>
</comment>
<feature type="binding site" evidence="10">
    <location>
        <position position="11"/>
    </location>
    <ligand>
        <name>Mg(2+)</name>
        <dbReference type="ChEBI" id="CHEBI:18420"/>
    </ligand>
</feature>
<dbReference type="InterPro" id="IPR006543">
    <property type="entry name" value="Histidinol-phos"/>
</dbReference>
<dbReference type="EMBL" id="JFHC01000095">
    <property type="protein sequence ID" value="KDR38324.1"/>
    <property type="molecule type" value="Genomic_DNA"/>
</dbReference>
<feature type="binding site" evidence="10">
    <location>
        <position position="107"/>
    </location>
    <ligand>
        <name>Zn(2+)</name>
        <dbReference type="ChEBI" id="CHEBI:29105"/>
    </ligand>
</feature>
<dbReference type="InterPro" id="IPR004446">
    <property type="entry name" value="Heptose_bisP_phosphatase"/>
</dbReference>
<dbReference type="PANTHER" id="PTHR42891:SF1">
    <property type="entry name" value="D-GLYCERO-BETA-D-MANNO-HEPTOSE-1,7-BISPHOSPHATE 7-PHOSPHATASE"/>
    <property type="match status" value="1"/>
</dbReference>
<keyword evidence="2 7" id="KW-0963">Cytoplasm</keyword>
<evidence type="ECO:0000256" key="1">
    <source>
        <dbReference type="ARBA" id="ARBA00004496"/>
    </source>
</evidence>
<keyword evidence="12" id="KW-1185">Reference proteome</keyword>
<evidence type="ECO:0000256" key="8">
    <source>
        <dbReference type="PIRSR" id="PIRSR004682-1"/>
    </source>
</evidence>
<dbReference type="Pfam" id="PF13242">
    <property type="entry name" value="Hydrolase_like"/>
    <property type="match status" value="1"/>
</dbReference>
<evidence type="ECO:0000256" key="3">
    <source>
        <dbReference type="ARBA" id="ARBA00022723"/>
    </source>
</evidence>
<dbReference type="PIRSF" id="PIRSF004682">
    <property type="entry name" value="GmhB"/>
    <property type="match status" value="1"/>
</dbReference>
<comment type="cofactor">
    <cofactor evidence="10">
        <name>Zn(2+)</name>
        <dbReference type="ChEBI" id="CHEBI:29105"/>
    </cofactor>
</comment>
<reference evidence="11 12" key="1">
    <citation type="submission" date="2014-03" db="EMBL/GenBank/DDBJ databases">
        <title>Draft Genome Sequences of Four Burkholderia Strains.</title>
        <authorList>
            <person name="Liu X.Y."/>
            <person name="Li C.X."/>
            <person name="Xu J.H."/>
        </authorList>
    </citation>
    <scope>NUCLEOTIDE SEQUENCE [LARGE SCALE GENOMIC DNA]</scope>
    <source>
        <strain evidence="11 12">DSM 50014</strain>
    </source>
</reference>
<feature type="binding site" evidence="10">
    <location>
        <position position="9"/>
    </location>
    <ligand>
        <name>Mg(2+)</name>
        <dbReference type="ChEBI" id="CHEBI:18420"/>
    </ligand>
</feature>
<evidence type="ECO:0000256" key="5">
    <source>
        <dbReference type="ARBA" id="ARBA00023277"/>
    </source>
</evidence>
<dbReference type="NCBIfam" id="TIGR01662">
    <property type="entry name" value="HAD-SF-IIIA"/>
    <property type="match status" value="1"/>
</dbReference>
<dbReference type="GO" id="GO:0046872">
    <property type="term" value="F:metal ion binding"/>
    <property type="evidence" value="ECO:0007669"/>
    <property type="project" value="UniProtKB-KW"/>
</dbReference>
<feature type="site" description="Stabilizes the phosphoryl group" evidence="9">
    <location>
        <position position="109"/>
    </location>
</feature>
<keyword evidence="10" id="KW-0862">Zinc</keyword>
<dbReference type="AlphaFoldDB" id="A0A069PER5"/>
<name>A0A069PER5_9BURK</name>
<dbReference type="SUPFAM" id="SSF56784">
    <property type="entry name" value="HAD-like"/>
    <property type="match status" value="1"/>
</dbReference>
<feature type="active site" description="Nucleophile" evidence="8">
    <location>
        <position position="11"/>
    </location>
</feature>
<comment type="cofactor">
    <cofactor evidence="10">
        <name>Mg(2+)</name>
        <dbReference type="ChEBI" id="CHEBI:18420"/>
    </cofactor>
</comment>
<dbReference type="NCBIfam" id="TIGR01656">
    <property type="entry name" value="Histidinol-ppas"/>
    <property type="match status" value="1"/>
</dbReference>
<dbReference type="InterPro" id="IPR023214">
    <property type="entry name" value="HAD_sf"/>
</dbReference>
<feature type="site" description="Contributes to substrate recognition" evidence="9">
    <location>
        <position position="108"/>
    </location>
</feature>
<organism evidence="11 12">
    <name type="scientific">Caballeronia glathei</name>
    <dbReference type="NCBI Taxonomy" id="60547"/>
    <lineage>
        <taxon>Bacteria</taxon>
        <taxon>Pseudomonadati</taxon>
        <taxon>Pseudomonadota</taxon>
        <taxon>Betaproteobacteria</taxon>
        <taxon>Burkholderiales</taxon>
        <taxon>Burkholderiaceae</taxon>
        <taxon>Caballeronia</taxon>
    </lineage>
</organism>
<dbReference type="GO" id="GO:0005737">
    <property type="term" value="C:cytoplasm"/>
    <property type="evidence" value="ECO:0007669"/>
    <property type="project" value="UniProtKB-SubCell"/>
</dbReference>
<keyword evidence="3 10" id="KW-0479">Metal-binding</keyword>
<feature type="binding site" evidence="10">
    <location>
        <position position="134"/>
    </location>
    <ligand>
        <name>Mg(2+)</name>
        <dbReference type="ChEBI" id="CHEBI:18420"/>
    </ligand>
</feature>
<evidence type="ECO:0000313" key="11">
    <source>
        <dbReference type="EMBL" id="KDR38324.1"/>
    </source>
</evidence>
<dbReference type="InterPro" id="IPR006549">
    <property type="entry name" value="HAD-SF_hydro_IIIA"/>
</dbReference>
<evidence type="ECO:0000256" key="4">
    <source>
        <dbReference type="ARBA" id="ARBA00022801"/>
    </source>
</evidence>
<feature type="binding site" evidence="10">
    <location>
        <position position="92"/>
    </location>
    <ligand>
        <name>Zn(2+)</name>
        <dbReference type="ChEBI" id="CHEBI:29105"/>
    </ligand>
</feature>
<gene>
    <name evidence="11" type="ORF">BG61_41480</name>
</gene>
<dbReference type="InterPro" id="IPR036412">
    <property type="entry name" value="HAD-like_sf"/>
</dbReference>
<evidence type="ECO:0000256" key="10">
    <source>
        <dbReference type="PIRSR" id="PIRSR004682-4"/>
    </source>
</evidence>
<feature type="active site" description="Nucleophile" evidence="8">
    <location>
        <position position="9"/>
    </location>
</feature>
<dbReference type="RefSeq" id="WP_035942706.1">
    <property type="nucleotide sequence ID" value="NZ_CADFFX010000042.1"/>
</dbReference>
<comment type="subcellular location">
    <subcellularLocation>
        <location evidence="1 7">Cytoplasm</location>
    </subcellularLocation>
</comment>
<protein>
    <recommendedName>
        <fullName evidence="6 7">D,D-heptose 1,7-bisphosphate phosphatase</fullName>
        <ecNumber evidence="7">3.1.3.-</ecNumber>
    </recommendedName>
</protein>
<dbReference type="Proteomes" id="UP000027466">
    <property type="component" value="Unassembled WGS sequence"/>
</dbReference>
<dbReference type="PANTHER" id="PTHR42891">
    <property type="entry name" value="D-GLYCERO-BETA-D-MANNO-HEPTOSE-1,7-BISPHOSPHATE 7-PHOSPHATASE"/>
    <property type="match status" value="1"/>
</dbReference>
<keyword evidence="10" id="KW-0460">Magnesium</keyword>
<dbReference type="EC" id="3.1.3.-" evidence="7"/>
<evidence type="ECO:0000256" key="9">
    <source>
        <dbReference type="PIRSR" id="PIRSR004682-3"/>
    </source>
</evidence>
<evidence type="ECO:0000256" key="7">
    <source>
        <dbReference type="PIRNR" id="PIRNR004682"/>
    </source>
</evidence>
<dbReference type="GO" id="GO:0005975">
    <property type="term" value="P:carbohydrate metabolic process"/>
    <property type="evidence" value="ECO:0007669"/>
    <property type="project" value="InterPro"/>
</dbReference>
<dbReference type="GO" id="GO:0016791">
    <property type="term" value="F:phosphatase activity"/>
    <property type="evidence" value="ECO:0007669"/>
    <property type="project" value="InterPro"/>
</dbReference>
<keyword evidence="4 7" id="KW-0378">Hydrolase</keyword>